<dbReference type="GO" id="GO:0005524">
    <property type="term" value="F:ATP binding"/>
    <property type="evidence" value="ECO:0007669"/>
    <property type="project" value="UniProtKB-UniRule"/>
</dbReference>
<dbReference type="Gene3D" id="1.10.510.10">
    <property type="entry name" value="Transferase(Phosphotransferase) domain 1"/>
    <property type="match status" value="1"/>
</dbReference>
<dbReference type="OrthoDB" id="6111975at2"/>
<sequence>MSNVLKPQTSPELNEETRNYVRCALQSGLVQLDDLKKIVASLLIESPDISPKRLSDGLIGGGLLTQWQANKLLAGKKRGFYLGSYRLLRPLGRGGMGVVYLGEHDVMCRLMALKILPPEATQDARRIERFKQEARAAAQLDHPNIVRAYDFADSGGKLFIAMEYVDGIDLHQAVLRDGNLSVSAAIDVLNQATLGLAHAHDRGIVHRDIKPSNLLLRTDGIVKLSDMGLARVGWDDVAASERTRLMGSIDFMAPEQAINSAGVDARADIYSLGCTLYFLLTGEVPFSGVTSDQKLAKHQTTPAPDVRIQCPACPPAVAELLMRMMAKRPDDRPKSAGALLAWIKQINSGNQLPCEDNQPLQSIAPAGDTACETQLFQNTIGDSSLLSGDSTAGSLGADDPPWDELNLGELPSFDEHVSSNASNPAQAKSASASDLSNTSSSVFSDPKRQAQREPQATPTSSHKTVSMLGFAFAVLVLVVVLSMVGYSAIGPSDPHMPKFQDVSDGKGRHMIIVHE</sequence>
<dbReference type="SMART" id="SM00220">
    <property type="entry name" value="S_TKc"/>
    <property type="match status" value="1"/>
</dbReference>
<evidence type="ECO:0000256" key="4">
    <source>
        <dbReference type="ARBA" id="ARBA00022840"/>
    </source>
</evidence>
<feature type="compositionally biased region" description="Polar residues" evidence="6">
    <location>
        <begin position="452"/>
        <end position="462"/>
    </location>
</feature>
<evidence type="ECO:0000256" key="5">
    <source>
        <dbReference type="PROSITE-ProRule" id="PRU10141"/>
    </source>
</evidence>
<organism evidence="9 10">
    <name type="scientific">Stieleria marina</name>
    <dbReference type="NCBI Taxonomy" id="1930275"/>
    <lineage>
        <taxon>Bacteria</taxon>
        <taxon>Pseudomonadati</taxon>
        <taxon>Planctomycetota</taxon>
        <taxon>Planctomycetia</taxon>
        <taxon>Pirellulales</taxon>
        <taxon>Pirellulaceae</taxon>
        <taxon>Stieleria</taxon>
    </lineage>
</organism>
<dbReference type="PANTHER" id="PTHR43289">
    <property type="entry name" value="MITOGEN-ACTIVATED PROTEIN KINASE KINASE KINASE 20-RELATED"/>
    <property type="match status" value="1"/>
</dbReference>
<dbReference type="PROSITE" id="PS00107">
    <property type="entry name" value="PROTEIN_KINASE_ATP"/>
    <property type="match status" value="1"/>
</dbReference>
<dbReference type="InterPro" id="IPR011009">
    <property type="entry name" value="Kinase-like_dom_sf"/>
</dbReference>
<feature type="binding site" evidence="5">
    <location>
        <position position="114"/>
    </location>
    <ligand>
        <name>ATP</name>
        <dbReference type="ChEBI" id="CHEBI:30616"/>
    </ligand>
</feature>
<protein>
    <submittedName>
        <fullName evidence="9">Serine/threonine-protein kinase PrkC</fullName>
        <ecNumber evidence="9">2.7.11.1</ecNumber>
    </submittedName>
</protein>
<feature type="compositionally biased region" description="Low complexity" evidence="6">
    <location>
        <begin position="429"/>
        <end position="441"/>
    </location>
</feature>
<keyword evidence="7" id="KW-0472">Membrane</keyword>
<evidence type="ECO:0000256" key="7">
    <source>
        <dbReference type="SAM" id="Phobius"/>
    </source>
</evidence>
<feature type="compositionally biased region" description="Polar residues" evidence="6">
    <location>
        <begin position="418"/>
        <end position="428"/>
    </location>
</feature>
<dbReference type="InterPro" id="IPR000719">
    <property type="entry name" value="Prot_kinase_dom"/>
</dbReference>
<reference evidence="9 10" key="1">
    <citation type="submission" date="2019-02" db="EMBL/GenBank/DDBJ databases">
        <title>Deep-cultivation of Planctomycetes and their phenomic and genomic characterization uncovers novel biology.</title>
        <authorList>
            <person name="Wiegand S."/>
            <person name="Jogler M."/>
            <person name="Boedeker C."/>
            <person name="Pinto D."/>
            <person name="Vollmers J."/>
            <person name="Rivas-Marin E."/>
            <person name="Kohn T."/>
            <person name="Peeters S.H."/>
            <person name="Heuer A."/>
            <person name="Rast P."/>
            <person name="Oberbeckmann S."/>
            <person name="Bunk B."/>
            <person name="Jeske O."/>
            <person name="Meyerdierks A."/>
            <person name="Storesund J.E."/>
            <person name="Kallscheuer N."/>
            <person name="Luecker S."/>
            <person name="Lage O.M."/>
            <person name="Pohl T."/>
            <person name="Merkel B.J."/>
            <person name="Hornburger P."/>
            <person name="Mueller R.-W."/>
            <person name="Bruemmer F."/>
            <person name="Labrenz M."/>
            <person name="Spormann A.M."/>
            <person name="Op den Camp H."/>
            <person name="Overmann J."/>
            <person name="Amann R."/>
            <person name="Jetten M.S.M."/>
            <person name="Mascher T."/>
            <person name="Medema M.H."/>
            <person name="Devos D.P."/>
            <person name="Kaster A.-K."/>
            <person name="Ovreas L."/>
            <person name="Rohde M."/>
            <person name="Galperin M.Y."/>
            <person name="Jogler C."/>
        </authorList>
    </citation>
    <scope>NUCLEOTIDE SEQUENCE [LARGE SCALE GENOMIC DNA]</scope>
    <source>
        <strain evidence="9 10">K23_9</strain>
    </source>
</reference>
<dbReference type="Proteomes" id="UP000319817">
    <property type="component" value="Chromosome"/>
</dbReference>
<name>A0A517NQX7_9BACT</name>
<feature type="domain" description="Protein kinase" evidence="8">
    <location>
        <begin position="85"/>
        <end position="343"/>
    </location>
</feature>
<dbReference type="InterPro" id="IPR008271">
    <property type="entry name" value="Ser/Thr_kinase_AS"/>
</dbReference>
<dbReference type="PROSITE" id="PS00108">
    <property type="entry name" value="PROTEIN_KINASE_ST"/>
    <property type="match status" value="1"/>
</dbReference>
<dbReference type="SUPFAM" id="SSF56112">
    <property type="entry name" value="Protein kinase-like (PK-like)"/>
    <property type="match status" value="1"/>
</dbReference>
<evidence type="ECO:0000256" key="1">
    <source>
        <dbReference type="ARBA" id="ARBA00022679"/>
    </source>
</evidence>
<gene>
    <name evidence="9" type="primary">prkC_13</name>
    <name evidence="9" type="ORF">K239x_14610</name>
</gene>
<dbReference type="CDD" id="cd14014">
    <property type="entry name" value="STKc_PknB_like"/>
    <property type="match status" value="1"/>
</dbReference>
<dbReference type="PROSITE" id="PS50011">
    <property type="entry name" value="PROTEIN_KINASE_DOM"/>
    <property type="match status" value="1"/>
</dbReference>
<accession>A0A517NQX7</accession>
<keyword evidence="2 5" id="KW-0547">Nucleotide-binding</keyword>
<dbReference type="PANTHER" id="PTHR43289:SF6">
    <property type="entry name" value="SERINE_THREONINE-PROTEIN KINASE NEKL-3"/>
    <property type="match status" value="1"/>
</dbReference>
<feature type="transmembrane region" description="Helical" evidence="7">
    <location>
        <begin position="467"/>
        <end position="489"/>
    </location>
</feature>
<evidence type="ECO:0000313" key="9">
    <source>
        <dbReference type="EMBL" id="QDT09515.1"/>
    </source>
</evidence>
<evidence type="ECO:0000259" key="8">
    <source>
        <dbReference type="PROSITE" id="PS50011"/>
    </source>
</evidence>
<dbReference type="AlphaFoldDB" id="A0A517NQX7"/>
<feature type="region of interest" description="Disordered" evidence="6">
    <location>
        <begin position="387"/>
        <end position="462"/>
    </location>
</feature>
<keyword evidence="7" id="KW-1133">Transmembrane helix</keyword>
<dbReference type="InterPro" id="IPR017441">
    <property type="entry name" value="Protein_kinase_ATP_BS"/>
</dbReference>
<keyword evidence="1 9" id="KW-0808">Transferase</keyword>
<dbReference type="EC" id="2.7.11.1" evidence="9"/>
<dbReference type="GO" id="GO:0004674">
    <property type="term" value="F:protein serine/threonine kinase activity"/>
    <property type="evidence" value="ECO:0007669"/>
    <property type="project" value="UniProtKB-EC"/>
</dbReference>
<dbReference type="Gene3D" id="3.30.200.20">
    <property type="entry name" value="Phosphorylase Kinase, domain 1"/>
    <property type="match status" value="1"/>
</dbReference>
<dbReference type="Pfam" id="PF00069">
    <property type="entry name" value="Pkinase"/>
    <property type="match status" value="1"/>
</dbReference>
<keyword evidence="4 5" id="KW-0067">ATP-binding</keyword>
<evidence type="ECO:0000256" key="6">
    <source>
        <dbReference type="SAM" id="MobiDB-lite"/>
    </source>
</evidence>
<evidence type="ECO:0000313" key="10">
    <source>
        <dbReference type="Proteomes" id="UP000319817"/>
    </source>
</evidence>
<keyword evidence="3 9" id="KW-0418">Kinase</keyword>
<dbReference type="RefSeq" id="WP_145417069.1">
    <property type="nucleotide sequence ID" value="NZ_CP036526.1"/>
</dbReference>
<keyword evidence="7" id="KW-0812">Transmembrane</keyword>
<proteinExistence type="predicted"/>
<dbReference type="EMBL" id="CP036526">
    <property type="protein sequence ID" value="QDT09515.1"/>
    <property type="molecule type" value="Genomic_DNA"/>
</dbReference>
<keyword evidence="10" id="KW-1185">Reference proteome</keyword>
<evidence type="ECO:0000256" key="3">
    <source>
        <dbReference type="ARBA" id="ARBA00022777"/>
    </source>
</evidence>
<evidence type="ECO:0000256" key="2">
    <source>
        <dbReference type="ARBA" id="ARBA00022741"/>
    </source>
</evidence>